<dbReference type="AlphaFoldDB" id="A0A0F9RGN8"/>
<evidence type="ECO:0000256" key="1">
    <source>
        <dbReference type="SAM" id="Phobius"/>
    </source>
</evidence>
<keyword evidence="1" id="KW-0472">Membrane</keyword>
<reference evidence="2" key="1">
    <citation type="journal article" date="2015" name="Nature">
        <title>Complex archaea that bridge the gap between prokaryotes and eukaryotes.</title>
        <authorList>
            <person name="Spang A."/>
            <person name="Saw J.H."/>
            <person name="Jorgensen S.L."/>
            <person name="Zaremba-Niedzwiedzka K."/>
            <person name="Martijn J."/>
            <person name="Lind A.E."/>
            <person name="van Eijk R."/>
            <person name="Schleper C."/>
            <person name="Guy L."/>
            <person name="Ettema T.J."/>
        </authorList>
    </citation>
    <scope>NUCLEOTIDE SEQUENCE</scope>
</reference>
<comment type="caution">
    <text evidence="2">The sequence shown here is derived from an EMBL/GenBank/DDBJ whole genome shotgun (WGS) entry which is preliminary data.</text>
</comment>
<feature type="transmembrane region" description="Helical" evidence="1">
    <location>
        <begin position="12"/>
        <end position="34"/>
    </location>
</feature>
<keyword evidence="1" id="KW-0812">Transmembrane</keyword>
<dbReference type="EMBL" id="LAZR01000875">
    <property type="protein sequence ID" value="KKN55670.1"/>
    <property type="molecule type" value="Genomic_DNA"/>
</dbReference>
<sequence length="78" mass="8930">MKWLIINDYRVRVWVVLLAIWETFIVVGLITMWIEYANGVESLPGTIAGTVFLLIGGIGVPAEYRKDVSPYRFKDVKK</sequence>
<protein>
    <submittedName>
        <fullName evidence="2">Uncharacterized protein</fullName>
    </submittedName>
</protein>
<gene>
    <name evidence="2" type="ORF">LCGC14_0579720</name>
</gene>
<proteinExistence type="predicted"/>
<name>A0A0F9RGN8_9ZZZZ</name>
<keyword evidence="1" id="KW-1133">Transmembrane helix</keyword>
<feature type="transmembrane region" description="Helical" evidence="1">
    <location>
        <begin position="46"/>
        <end position="64"/>
    </location>
</feature>
<evidence type="ECO:0000313" key="2">
    <source>
        <dbReference type="EMBL" id="KKN55670.1"/>
    </source>
</evidence>
<organism evidence="2">
    <name type="scientific">marine sediment metagenome</name>
    <dbReference type="NCBI Taxonomy" id="412755"/>
    <lineage>
        <taxon>unclassified sequences</taxon>
        <taxon>metagenomes</taxon>
        <taxon>ecological metagenomes</taxon>
    </lineage>
</organism>
<accession>A0A0F9RGN8</accession>